<evidence type="ECO:0008006" key="3">
    <source>
        <dbReference type="Google" id="ProtNLM"/>
    </source>
</evidence>
<protein>
    <recommendedName>
        <fullName evidence="3">SGNH hydrolase-type esterase domain-containing protein</fullName>
    </recommendedName>
</protein>
<comment type="caution">
    <text evidence="1">The sequence shown here is derived from an EMBL/GenBank/DDBJ whole genome shotgun (WGS) entry which is preliminary data.</text>
</comment>
<proteinExistence type="predicted"/>
<dbReference type="RefSeq" id="WP_166147878.1">
    <property type="nucleotide sequence ID" value="NZ_JAANYN010000005.1"/>
</dbReference>
<dbReference type="InterPro" id="IPR051532">
    <property type="entry name" value="Ester_Hydrolysis_Enzymes"/>
</dbReference>
<keyword evidence="2" id="KW-1185">Reference proteome</keyword>
<dbReference type="SUPFAM" id="SSF52266">
    <property type="entry name" value="SGNH hydrolase"/>
    <property type="match status" value="1"/>
</dbReference>
<organism evidence="1 2">
    <name type="scientific">Cyclobacterium plantarum</name>
    <dbReference type="NCBI Taxonomy" id="2716263"/>
    <lineage>
        <taxon>Bacteria</taxon>
        <taxon>Pseudomonadati</taxon>
        <taxon>Bacteroidota</taxon>
        <taxon>Cytophagia</taxon>
        <taxon>Cytophagales</taxon>
        <taxon>Cyclobacteriaceae</taxon>
        <taxon>Cyclobacterium</taxon>
    </lineage>
</organism>
<dbReference type="PANTHER" id="PTHR30383">
    <property type="entry name" value="THIOESTERASE 1/PROTEASE 1/LYSOPHOSPHOLIPASE L1"/>
    <property type="match status" value="1"/>
</dbReference>
<name>A0ABX0HC73_9BACT</name>
<dbReference type="InterPro" id="IPR036514">
    <property type="entry name" value="SGNH_hydro_sf"/>
</dbReference>
<dbReference type="EMBL" id="JAANYN010000005">
    <property type="protein sequence ID" value="NHE57949.1"/>
    <property type="molecule type" value="Genomic_DNA"/>
</dbReference>
<dbReference type="Pfam" id="PF00657">
    <property type="entry name" value="Lipase_GDSL"/>
    <property type="match status" value="1"/>
</dbReference>
<sequence length="861" mass="96377">MEEFNVIVQLIDNEVITVISSNYATKLDLQEYSKTDDLENLSSEVERKANKLTGKNLFNIDDPDNTLDYYVNPNNGNLAYNTSYNATNYIQVEGGENYTVNFKHWCAFYDSEKVFISGSDTINTSGETILIPNNAVFIRCGTSKGAWAGFQLEKGTVSTAWEPYEIKGLESFTEKTELTEAVTGLNSQIDKKASKVPGKNLFNINDPDSIPDKFISETTGEVMNGNENYLASHFIEVEPGETYSLSYGNRTAFYDENKVFISGENSSSNTRTAPNNAKYIRVTTNNVSTFQIERGFNPTSFEPFELTGLDSFLKRSDFNGMVHPVFNQDDNTPFDNTYIKESISTDITPTFDEDSAQWLNTTSTFSGWGTAIGMPQNFNSVYVKVRARDTEITKIRFRVFVGDATGAVLKDKILNVSILPFETKDILCVFDDLIENATGEKLFLIWQCNQFVDRYGASSSSILPTSEGNGWPRFVTNGSLTSVGTLTTSGSERTYVKTAISIPIVGFSDTFIGYIQEKIGLPEIFEPKAEILLPSNIYTTENVEMNIFWENVIFSNIPLEQLKIKVTCNLGNHYERGWRYIPSGSAANSNLTIDVFYLGTLLATKTTTVITNGINDGQSSLKVLCIGDSTTANGNYVSTITTDYNTNPTVTFIGTQGSGINKHEGHSGKTFDWFVNNTESPFWNSSTNQLDFSNYLTTNSFTLQSTDLITIHLGINDVFHSISETKLNTIKNNCDTLITNIRNDVPDINIVILVTIPPAISQDAFGVSYSNSHILKQYLEHYKEWVSFLIDNYDTIENRNNKIFVAQMNCNIDRKFNFPKSLVPANSRTTEQIERWSNGVHPALSGYQQMGDSLWMFIKNL</sequence>
<evidence type="ECO:0000313" key="1">
    <source>
        <dbReference type="EMBL" id="NHE57949.1"/>
    </source>
</evidence>
<evidence type="ECO:0000313" key="2">
    <source>
        <dbReference type="Proteomes" id="UP000649799"/>
    </source>
</evidence>
<accession>A0ABX0HC73</accession>
<dbReference type="Gene3D" id="3.40.50.1110">
    <property type="entry name" value="SGNH hydrolase"/>
    <property type="match status" value="1"/>
</dbReference>
<gene>
    <name evidence="1" type="ORF">G9Q97_14130</name>
</gene>
<dbReference type="InterPro" id="IPR001087">
    <property type="entry name" value="GDSL"/>
</dbReference>
<dbReference type="Proteomes" id="UP000649799">
    <property type="component" value="Unassembled WGS sequence"/>
</dbReference>
<reference evidence="1 2" key="1">
    <citation type="submission" date="2020-03" db="EMBL/GenBank/DDBJ databases">
        <title>Cyclobacterium plantarum sp. nov., a marine bacterium isolated from a coastal-marine wetland.</title>
        <authorList>
            <person name="Sanchez-Porro C."/>
            <person name="Ventosa A."/>
            <person name="Amoozegar M."/>
        </authorList>
    </citation>
    <scope>NUCLEOTIDE SEQUENCE [LARGE SCALE GENOMIC DNA]</scope>
    <source>
        <strain evidence="1 2">GBPx2</strain>
    </source>
</reference>